<accession>A0A2P5YY36</accession>
<dbReference type="AlphaFoldDB" id="A0A2P5YY36"/>
<dbReference type="SMART" id="SM00176">
    <property type="entry name" value="RAN"/>
    <property type="match status" value="1"/>
</dbReference>
<evidence type="ECO:0000256" key="9">
    <source>
        <dbReference type="ARBA" id="ARBA00026078"/>
    </source>
</evidence>
<dbReference type="PROSITE" id="PS51419">
    <property type="entry name" value="RAB"/>
    <property type="match status" value="1"/>
</dbReference>
<sequence length="295" mass="33245">MLAMVAIASSIPVVRRCKVKTGGAVRIEDNMQRLEGHLLNGHGKALHHNAVLPSLATFLKRGREVKIQHIYSIEKALPNQQTVDYPSFKLVIVGDGGTGKTTFVKRHLTGEFEKKYEPTIGVEVHPLDFFTNCGKIRFYCWDTAGQEKFGGLRDGYYIHGQCAIIMFDVTARLTYKNVPTWHRDLCRVCENIPIVLCGNKVDVKNRQVKAKQVTFHRKKNLQYYEISAKSNYNFEKPFLYLARKLAGDPNLHFVESPALAPPEVHIDLAAQQQHEAELAAAASQPLPDDDDDAFE</sequence>
<evidence type="ECO:0000256" key="11">
    <source>
        <dbReference type="SAM" id="MobiDB-lite"/>
    </source>
</evidence>
<dbReference type="GO" id="GO:0000054">
    <property type="term" value="P:ribosomal subunit export from nucleus"/>
    <property type="evidence" value="ECO:0007669"/>
    <property type="project" value="TreeGrafter"/>
</dbReference>
<feature type="region of interest" description="Disordered" evidence="11">
    <location>
        <begin position="274"/>
        <end position="295"/>
    </location>
</feature>
<comment type="function">
    <text evidence="8 10">GTP-binding protein involved in nucleocytoplasmic transport. Required for the import of protein into the nucleus and also for RNA export. Involved in chromatin condensation and control of cell cycle.</text>
</comment>
<dbReference type="SUPFAM" id="SSF52540">
    <property type="entry name" value="P-loop containing nucleoside triphosphate hydrolases"/>
    <property type="match status" value="1"/>
</dbReference>
<evidence type="ECO:0000313" key="12">
    <source>
        <dbReference type="EMBL" id="PPS20507.1"/>
    </source>
</evidence>
<evidence type="ECO:0000256" key="4">
    <source>
        <dbReference type="ARBA" id="ARBA00022741"/>
    </source>
</evidence>
<dbReference type="OrthoDB" id="2012850at2759"/>
<keyword evidence="6 10" id="KW-0342">GTP-binding</keyword>
<comment type="subunit">
    <text evidence="9">Found in a nuclear export complex with RanGTP, exportin and pre-miRNA.</text>
</comment>
<dbReference type="InterPro" id="IPR001806">
    <property type="entry name" value="Small_GTPase"/>
</dbReference>
<evidence type="ECO:0000313" key="13">
    <source>
        <dbReference type="Proteomes" id="UP000239757"/>
    </source>
</evidence>
<evidence type="ECO:0000256" key="10">
    <source>
        <dbReference type="RuleBase" id="RU363057"/>
    </source>
</evidence>
<name>A0A2P5YY36_GOSBA</name>
<dbReference type="NCBIfam" id="TIGR00231">
    <property type="entry name" value="small_GTP"/>
    <property type="match status" value="1"/>
</dbReference>
<dbReference type="FunFam" id="3.40.50.300:FF:000369">
    <property type="entry name" value="GTP-binding nuclear protein"/>
    <property type="match status" value="1"/>
</dbReference>
<evidence type="ECO:0000256" key="6">
    <source>
        <dbReference type="ARBA" id="ARBA00023134"/>
    </source>
</evidence>
<evidence type="ECO:0000256" key="1">
    <source>
        <dbReference type="ARBA" id="ARBA00004123"/>
    </source>
</evidence>
<dbReference type="InterPro" id="IPR002041">
    <property type="entry name" value="Ran_GTPase"/>
</dbReference>
<protein>
    <recommendedName>
        <fullName evidence="10">GTP-binding nuclear protein</fullName>
    </recommendedName>
</protein>
<evidence type="ECO:0000256" key="2">
    <source>
        <dbReference type="ARBA" id="ARBA00008028"/>
    </source>
</evidence>
<gene>
    <name evidence="12" type="ORF">GOBAR_AA00074</name>
</gene>
<dbReference type="Pfam" id="PF00071">
    <property type="entry name" value="Ras"/>
    <property type="match status" value="1"/>
</dbReference>
<proteinExistence type="inferred from homology"/>
<dbReference type="PROSITE" id="PS51421">
    <property type="entry name" value="RAS"/>
    <property type="match status" value="1"/>
</dbReference>
<organism evidence="12 13">
    <name type="scientific">Gossypium barbadense</name>
    <name type="common">Sea Island cotton</name>
    <name type="synonym">Hibiscus barbadensis</name>
    <dbReference type="NCBI Taxonomy" id="3634"/>
    <lineage>
        <taxon>Eukaryota</taxon>
        <taxon>Viridiplantae</taxon>
        <taxon>Streptophyta</taxon>
        <taxon>Embryophyta</taxon>
        <taxon>Tracheophyta</taxon>
        <taxon>Spermatophyta</taxon>
        <taxon>Magnoliopsida</taxon>
        <taxon>eudicotyledons</taxon>
        <taxon>Gunneridae</taxon>
        <taxon>Pentapetalae</taxon>
        <taxon>rosids</taxon>
        <taxon>malvids</taxon>
        <taxon>Malvales</taxon>
        <taxon>Malvaceae</taxon>
        <taxon>Malvoideae</taxon>
        <taxon>Gossypium</taxon>
    </lineage>
</organism>
<comment type="similarity">
    <text evidence="2 10">Belongs to the small GTPase superfamily. Ran family.</text>
</comment>
<comment type="subcellular location">
    <subcellularLocation>
        <location evidence="1 10">Nucleus</location>
    </subcellularLocation>
</comment>
<evidence type="ECO:0000256" key="5">
    <source>
        <dbReference type="ARBA" id="ARBA00022927"/>
    </source>
</evidence>
<dbReference type="CDD" id="cd00877">
    <property type="entry name" value="Ran"/>
    <property type="match status" value="1"/>
</dbReference>
<dbReference type="GO" id="GO:0005525">
    <property type="term" value="F:GTP binding"/>
    <property type="evidence" value="ECO:0007669"/>
    <property type="project" value="UniProtKB-KW"/>
</dbReference>
<dbReference type="GO" id="GO:0003924">
    <property type="term" value="F:GTPase activity"/>
    <property type="evidence" value="ECO:0007669"/>
    <property type="project" value="InterPro"/>
</dbReference>
<dbReference type="PANTHER" id="PTHR24071">
    <property type="entry name" value="RAN GTPASE"/>
    <property type="match status" value="1"/>
</dbReference>
<dbReference type="PANTHER" id="PTHR24071:SF33">
    <property type="entry name" value="GTP-BINDING NUCLEAR PROTEIN RAN-1"/>
    <property type="match status" value="1"/>
</dbReference>
<keyword evidence="7 10" id="KW-0539">Nucleus</keyword>
<dbReference type="GO" id="GO:0005737">
    <property type="term" value="C:cytoplasm"/>
    <property type="evidence" value="ECO:0007669"/>
    <property type="project" value="TreeGrafter"/>
</dbReference>
<dbReference type="SMART" id="SM00173">
    <property type="entry name" value="RAS"/>
    <property type="match status" value="1"/>
</dbReference>
<keyword evidence="4 10" id="KW-0547">Nucleotide-binding</keyword>
<dbReference type="GO" id="GO:0006606">
    <property type="term" value="P:protein import into nucleus"/>
    <property type="evidence" value="ECO:0007669"/>
    <property type="project" value="TreeGrafter"/>
</dbReference>
<dbReference type="GO" id="GO:0005634">
    <property type="term" value="C:nucleus"/>
    <property type="evidence" value="ECO:0007669"/>
    <property type="project" value="UniProtKB-SubCell"/>
</dbReference>
<dbReference type="PRINTS" id="PR00627">
    <property type="entry name" value="GTPRANTC4"/>
</dbReference>
<dbReference type="SMART" id="SM00175">
    <property type="entry name" value="RAB"/>
    <property type="match status" value="1"/>
</dbReference>
<keyword evidence="5 10" id="KW-0653">Protein transport</keyword>
<reference evidence="12 13" key="1">
    <citation type="submission" date="2015-01" db="EMBL/GenBank/DDBJ databases">
        <title>Genome of allotetraploid Gossypium barbadense reveals genomic plasticity and fiber elongation in cotton evolution.</title>
        <authorList>
            <person name="Chen X."/>
            <person name="Liu X."/>
            <person name="Zhao B."/>
            <person name="Zheng H."/>
            <person name="Hu Y."/>
            <person name="Lu G."/>
            <person name="Yang C."/>
            <person name="Chen J."/>
            <person name="Shan C."/>
            <person name="Zhang L."/>
            <person name="Zhou Y."/>
            <person name="Wang L."/>
            <person name="Guo W."/>
            <person name="Bai Y."/>
            <person name="Ruan J."/>
            <person name="Shangguan X."/>
            <person name="Mao Y."/>
            <person name="Jiang J."/>
            <person name="Zhu Y."/>
            <person name="Lei J."/>
            <person name="Kang H."/>
            <person name="Chen S."/>
            <person name="He X."/>
            <person name="Wang R."/>
            <person name="Wang Y."/>
            <person name="Chen J."/>
            <person name="Wang L."/>
            <person name="Yu S."/>
            <person name="Wang B."/>
            <person name="Wei J."/>
            <person name="Song S."/>
            <person name="Lu X."/>
            <person name="Gao Z."/>
            <person name="Gu W."/>
            <person name="Deng X."/>
            <person name="Ma D."/>
            <person name="Wang S."/>
            <person name="Liang W."/>
            <person name="Fang L."/>
            <person name="Cai C."/>
            <person name="Zhu X."/>
            <person name="Zhou B."/>
            <person name="Zhang Y."/>
            <person name="Chen Z."/>
            <person name="Xu S."/>
            <person name="Zhu R."/>
            <person name="Wang S."/>
            <person name="Zhang T."/>
            <person name="Zhao G."/>
        </authorList>
    </citation>
    <scope>NUCLEOTIDE SEQUENCE [LARGE SCALE GENOMIC DNA]</scope>
    <source>
        <strain evidence="13">cv. Xinhai21</strain>
        <tissue evidence="12">Leaf</tissue>
    </source>
</reference>
<dbReference type="InterPro" id="IPR027417">
    <property type="entry name" value="P-loop_NTPase"/>
</dbReference>
<dbReference type="EMBL" id="KZ662695">
    <property type="protein sequence ID" value="PPS20507.1"/>
    <property type="molecule type" value="Genomic_DNA"/>
</dbReference>
<evidence type="ECO:0000256" key="8">
    <source>
        <dbReference type="ARBA" id="ARBA00024659"/>
    </source>
</evidence>
<dbReference type="Proteomes" id="UP000239757">
    <property type="component" value="Unassembled WGS sequence"/>
</dbReference>
<dbReference type="PROSITE" id="PS51418">
    <property type="entry name" value="RAN"/>
    <property type="match status" value="1"/>
</dbReference>
<keyword evidence="3 10" id="KW-0813">Transport</keyword>
<dbReference type="InterPro" id="IPR005225">
    <property type="entry name" value="Small_GTP-bd"/>
</dbReference>
<evidence type="ECO:0000256" key="3">
    <source>
        <dbReference type="ARBA" id="ARBA00022448"/>
    </source>
</evidence>
<evidence type="ECO:0000256" key="7">
    <source>
        <dbReference type="ARBA" id="ARBA00023242"/>
    </source>
</evidence>
<dbReference type="SMART" id="SM00174">
    <property type="entry name" value="RHO"/>
    <property type="match status" value="1"/>
</dbReference>
<dbReference type="Gene3D" id="3.40.50.300">
    <property type="entry name" value="P-loop containing nucleotide triphosphate hydrolases"/>
    <property type="match status" value="1"/>
</dbReference>